<dbReference type="InterPro" id="IPR025392">
    <property type="entry name" value="DUF4124"/>
</dbReference>
<gene>
    <name evidence="4" type="ORF">CJD38_09080</name>
</gene>
<proteinExistence type="predicted"/>
<comment type="caution">
    <text evidence="4">The sequence shown here is derived from an EMBL/GenBank/DDBJ whole genome shotgun (WGS) entry which is preliminary data.</text>
</comment>
<accession>A0A2T5MFW8</accession>
<dbReference type="Proteomes" id="UP000244248">
    <property type="component" value="Unassembled WGS sequence"/>
</dbReference>
<sequence>MLMRLSVVVMGLCMASLASVSMAQAGVYKWKDANGRVHYGDQAPSGAEKVKTGPDNGEAAPAEGNSADADKQNQKKIEECSRKRDQLATYKKASRIVETDSLGNQKEFNDEERVKLIEKTQKQIADGCGELTESNGASVN</sequence>
<keyword evidence="2" id="KW-0732">Signal</keyword>
<dbReference type="AlphaFoldDB" id="A0A2T5MFW8"/>
<dbReference type="EMBL" id="QANS01000003">
    <property type="protein sequence ID" value="PTU31478.1"/>
    <property type="molecule type" value="Genomic_DNA"/>
</dbReference>
<keyword evidence="5" id="KW-1185">Reference proteome</keyword>
<evidence type="ECO:0000259" key="3">
    <source>
        <dbReference type="Pfam" id="PF13511"/>
    </source>
</evidence>
<evidence type="ECO:0000313" key="5">
    <source>
        <dbReference type="Proteomes" id="UP000244248"/>
    </source>
</evidence>
<feature type="compositionally biased region" description="Basic and acidic residues" evidence="1">
    <location>
        <begin position="68"/>
        <end position="84"/>
    </location>
</feature>
<evidence type="ECO:0000256" key="2">
    <source>
        <dbReference type="SAM" id="SignalP"/>
    </source>
</evidence>
<name>A0A2T5MFW8_9GAMM</name>
<reference evidence="4 5" key="1">
    <citation type="submission" date="2018-04" db="EMBL/GenBank/DDBJ databases">
        <title>Novel species isolated from glacier.</title>
        <authorList>
            <person name="Liu Q."/>
            <person name="Xin Y.-H."/>
        </authorList>
    </citation>
    <scope>NUCLEOTIDE SEQUENCE [LARGE SCALE GENOMIC DNA]</scope>
    <source>
        <strain evidence="4 5">GT1R17</strain>
    </source>
</reference>
<feature type="region of interest" description="Disordered" evidence="1">
    <location>
        <begin position="37"/>
        <end position="84"/>
    </location>
</feature>
<dbReference type="Pfam" id="PF13511">
    <property type="entry name" value="DUF4124"/>
    <property type="match status" value="1"/>
</dbReference>
<protein>
    <recommendedName>
        <fullName evidence="3">DUF4124 domain-containing protein</fullName>
    </recommendedName>
</protein>
<feature type="domain" description="DUF4124" evidence="3">
    <location>
        <begin position="15"/>
        <end position="63"/>
    </location>
</feature>
<dbReference type="OrthoDB" id="7062774at2"/>
<feature type="chain" id="PRO_5015694255" description="DUF4124 domain-containing protein" evidence="2">
    <location>
        <begin position="26"/>
        <end position="140"/>
    </location>
</feature>
<evidence type="ECO:0000256" key="1">
    <source>
        <dbReference type="SAM" id="MobiDB-lite"/>
    </source>
</evidence>
<dbReference type="RefSeq" id="WP_107940021.1">
    <property type="nucleotide sequence ID" value="NZ_QANS01000003.1"/>
</dbReference>
<feature type="signal peptide" evidence="2">
    <location>
        <begin position="1"/>
        <end position="25"/>
    </location>
</feature>
<organism evidence="4 5">
    <name type="scientific">Stenotrophobium rhamnosiphilum</name>
    <dbReference type="NCBI Taxonomy" id="2029166"/>
    <lineage>
        <taxon>Bacteria</taxon>
        <taxon>Pseudomonadati</taxon>
        <taxon>Pseudomonadota</taxon>
        <taxon>Gammaproteobacteria</taxon>
        <taxon>Nevskiales</taxon>
        <taxon>Nevskiaceae</taxon>
        <taxon>Stenotrophobium</taxon>
    </lineage>
</organism>
<evidence type="ECO:0000313" key="4">
    <source>
        <dbReference type="EMBL" id="PTU31478.1"/>
    </source>
</evidence>